<protein>
    <recommendedName>
        <fullName evidence="3">CCHC-type domain-containing protein</fullName>
    </recommendedName>
</protein>
<dbReference type="InterPro" id="IPR036875">
    <property type="entry name" value="Znf_CCHC_sf"/>
</dbReference>
<name>A0A9C7CFV9_9VIRU</name>
<dbReference type="GO" id="GO:0003676">
    <property type="term" value="F:nucleic acid binding"/>
    <property type="evidence" value="ECO:0007669"/>
    <property type="project" value="InterPro"/>
</dbReference>
<sequence>MQVGRTDILLRGELRRLTKTKLTRTASLPDDLCNPSANPSENSLVATLQPYQPAVGKKGPRPSSSKNKPSPGKKRKGPQSLREILPGTFVNNSYQKFLVIKTMDGKSIMDLDIFDVHRRLVKVIGREPNITPQRDGSLLVEVSSPEESDRLRAICSIPGAQVQCSPHKTLNQCKGIVYSRDLMRYDEEKLLQELENCNVVTVKRFKKKVSGELVPTPTLLLTFNTLSLPETVKLAWYRLKVKPYVPNPMRCFHCQEYGHGSLTCRRKANNQPRICTSCGTAGHLDQQTCPGPVSCYHCRGAHPASSKECSRYMVEKEILTIKTKEKVSFAEAKRRARSQLTQKGVSYSAILTRPRLSQVNISEVQTVTTSNSMELEQKHNSASADINQQKRTRSEGSLDEIPPPKVRSSETPQTPGTSQVTAQSVTSASGTPAASQNVPRPQAVGRPSLGRAPPLPDKGKVGETPKGRNPHNAPRCAGTGKPTEVTGRTLATGAAKNLVNRK</sequence>
<feature type="compositionally biased region" description="Basic and acidic residues" evidence="1">
    <location>
        <begin position="457"/>
        <end position="466"/>
    </location>
</feature>
<evidence type="ECO:0000313" key="2">
    <source>
        <dbReference type="EMBL" id="BDT63039.1"/>
    </source>
</evidence>
<accession>A0A9C7CFV9</accession>
<reference evidence="2" key="1">
    <citation type="submission" date="2022-10" db="EMBL/GenBank/DDBJ databases">
        <title>Genome sequences of endogenous nimaviruses in decapod crustaceans.</title>
        <authorList>
            <person name="Kawato S."/>
            <person name="Nozaki R."/>
            <person name="Kondo H."/>
            <person name="Hirono I."/>
        </authorList>
    </citation>
    <scope>NUCLEOTIDE SEQUENCE</scope>
    <source>
        <strain evidence="2">Ube2021</strain>
    </source>
</reference>
<evidence type="ECO:0008006" key="3">
    <source>
        <dbReference type="Google" id="ProtNLM"/>
    </source>
</evidence>
<organism evidence="2">
    <name type="scientific">Trachysalambria curvirostris nimavirus</name>
    <dbReference type="NCBI Taxonomy" id="2984282"/>
    <lineage>
        <taxon>Viruses</taxon>
        <taxon>Viruses incertae sedis</taxon>
        <taxon>Naldaviricetes</taxon>
        <taxon>Nimaviridae</taxon>
    </lineage>
</organism>
<proteinExistence type="predicted"/>
<dbReference type="EMBL" id="LC738880">
    <property type="protein sequence ID" value="BDT63039.1"/>
    <property type="molecule type" value="Genomic_DNA"/>
</dbReference>
<feature type="region of interest" description="Disordered" evidence="1">
    <location>
        <begin position="51"/>
        <end position="84"/>
    </location>
</feature>
<evidence type="ECO:0000256" key="1">
    <source>
        <dbReference type="SAM" id="MobiDB-lite"/>
    </source>
</evidence>
<dbReference type="SUPFAM" id="SSF57756">
    <property type="entry name" value="Retrovirus zinc finger-like domains"/>
    <property type="match status" value="1"/>
</dbReference>
<dbReference type="GO" id="GO:0008270">
    <property type="term" value="F:zinc ion binding"/>
    <property type="evidence" value="ECO:0007669"/>
    <property type="project" value="InterPro"/>
</dbReference>
<feature type="compositionally biased region" description="Polar residues" evidence="1">
    <location>
        <begin position="369"/>
        <end position="389"/>
    </location>
</feature>
<feature type="compositionally biased region" description="Polar residues" evidence="1">
    <location>
        <begin position="409"/>
        <end position="439"/>
    </location>
</feature>
<dbReference type="Gene3D" id="4.10.60.10">
    <property type="entry name" value="Zinc finger, CCHC-type"/>
    <property type="match status" value="1"/>
</dbReference>
<feature type="compositionally biased region" description="Low complexity" evidence="1">
    <location>
        <begin position="61"/>
        <end position="70"/>
    </location>
</feature>
<feature type="region of interest" description="Disordered" evidence="1">
    <location>
        <begin position="369"/>
        <end position="502"/>
    </location>
</feature>